<keyword evidence="1" id="KW-0812">Transmembrane</keyword>
<dbReference type="AlphaFoldDB" id="A0A3M7QFY5"/>
<evidence type="ECO:0000313" key="3">
    <source>
        <dbReference type="Proteomes" id="UP000276133"/>
    </source>
</evidence>
<evidence type="ECO:0000256" key="1">
    <source>
        <dbReference type="SAM" id="Phobius"/>
    </source>
</evidence>
<gene>
    <name evidence="2" type="ORF">BpHYR1_027168</name>
</gene>
<comment type="caution">
    <text evidence="2">The sequence shown here is derived from an EMBL/GenBank/DDBJ whole genome shotgun (WGS) entry which is preliminary data.</text>
</comment>
<keyword evidence="3" id="KW-1185">Reference proteome</keyword>
<keyword evidence="1" id="KW-0472">Membrane</keyword>
<dbReference type="EMBL" id="REGN01006309">
    <property type="protein sequence ID" value="RNA10074.1"/>
    <property type="molecule type" value="Genomic_DNA"/>
</dbReference>
<feature type="transmembrane region" description="Helical" evidence="1">
    <location>
        <begin position="20"/>
        <end position="40"/>
    </location>
</feature>
<sequence>MVKITITYKKYRKNKNKYYVDVKFLSLINFFSIVILVYIVNMRLCKKSSFCSEMHILAIFDKDLMNIRLEELNNINKRIY</sequence>
<dbReference type="Proteomes" id="UP000276133">
    <property type="component" value="Unassembled WGS sequence"/>
</dbReference>
<protein>
    <submittedName>
        <fullName evidence="2">Uncharacterized protein</fullName>
    </submittedName>
</protein>
<keyword evidence="1" id="KW-1133">Transmembrane helix</keyword>
<reference evidence="2 3" key="1">
    <citation type="journal article" date="2018" name="Sci. Rep.">
        <title>Genomic signatures of local adaptation to the degree of environmental predictability in rotifers.</title>
        <authorList>
            <person name="Franch-Gras L."/>
            <person name="Hahn C."/>
            <person name="Garcia-Roger E.M."/>
            <person name="Carmona M.J."/>
            <person name="Serra M."/>
            <person name="Gomez A."/>
        </authorList>
    </citation>
    <scope>NUCLEOTIDE SEQUENCE [LARGE SCALE GENOMIC DNA]</scope>
    <source>
        <strain evidence="2">HYR1</strain>
    </source>
</reference>
<accession>A0A3M7QFY5</accession>
<evidence type="ECO:0000313" key="2">
    <source>
        <dbReference type="EMBL" id="RNA10074.1"/>
    </source>
</evidence>
<organism evidence="2 3">
    <name type="scientific">Brachionus plicatilis</name>
    <name type="common">Marine rotifer</name>
    <name type="synonym">Brachionus muelleri</name>
    <dbReference type="NCBI Taxonomy" id="10195"/>
    <lineage>
        <taxon>Eukaryota</taxon>
        <taxon>Metazoa</taxon>
        <taxon>Spiralia</taxon>
        <taxon>Gnathifera</taxon>
        <taxon>Rotifera</taxon>
        <taxon>Eurotatoria</taxon>
        <taxon>Monogononta</taxon>
        <taxon>Pseudotrocha</taxon>
        <taxon>Ploima</taxon>
        <taxon>Brachionidae</taxon>
        <taxon>Brachionus</taxon>
    </lineage>
</organism>
<name>A0A3M7QFY5_BRAPC</name>
<proteinExistence type="predicted"/>